<protein>
    <recommendedName>
        <fullName evidence="3">Clindamycin resistance transfer factor BtgB</fullName>
    </recommendedName>
</protein>
<feature type="compositionally biased region" description="Basic and acidic residues" evidence="1">
    <location>
        <begin position="245"/>
        <end position="290"/>
    </location>
</feature>
<organism evidence="2">
    <name type="scientific">uncultured prokaryote</name>
    <dbReference type="NCBI Taxonomy" id="198431"/>
    <lineage>
        <taxon>unclassified sequences</taxon>
        <taxon>environmental samples</taxon>
    </lineage>
</organism>
<dbReference type="EMBL" id="LN853373">
    <property type="protein sequence ID" value="CRY95767.1"/>
    <property type="molecule type" value="Genomic_DNA"/>
</dbReference>
<sequence length="302" mass="35141">MNVKIQGGGNGTYANTGSCVAVTNYLQHEDLERMKKGEEVQPFFNQFRDYVSAREVTFKIDSNKAKLSRTDAKFYVITVSPSEKELRCMGRTQQERAEALQLYIRQDVMRNYAEGFGKGLRSDDVEYYAKIHFNRDGDSDSDMHAHIIVSRKDRSNTKKLSPKTNHTGKKNCGNVKGGFDRTDFFRKCESSFDKRTGYERDPAQSFDYLNAMKNGSPEDIARQVERAERVRHERCEQMKADYQRYLQREDEPQREQSRQAQRENTEGKMPDIEHPQQGKRKMEEDLELLKKPKRSRGFGKGM</sequence>
<evidence type="ECO:0000256" key="1">
    <source>
        <dbReference type="SAM" id="MobiDB-lite"/>
    </source>
</evidence>
<feature type="region of interest" description="Disordered" evidence="1">
    <location>
        <begin position="153"/>
        <end position="174"/>
    </location>
</feature>
<accession>A0A0H5QIX3</accession>
<feature type="region of interest" description="Disordered" evidence="1">
    <location>
        <begin position="245"/>
        <end position="302"/>
    </location>
</feature>
<proteinExistence type="predicted"/>
<dbReference type="InterPro" id="IPR043766">
    <property type="entry name" value="BfmA-like"/>
</dbReference>
<evidence type="ECO:0000313" key="2">
    <source>
        <dbReference type="EMBL" id="CRY95767.1"/>
    </source>
</evidence>
<name>A0A0H5QIX3_9ZZZZ</name>
<keyword evidence="2" id="KW-0614">Plasmid</keyword>
<reference evidence="2" key="1">
    <citation type="submission" date="2015-06" db="EMBL/GenBank/DDBJ databases">
        <authorList>
            <person name="Joergensen T."/>
        </authorList>
    </citation>
    <scope>NUCLEOTIDE SEQUENCE</scope>
    <source>
        <plasmid evidence="2">pRGFK0764</plasmid>
    </source>
</reference>
<dbReference type="AlphaFoldDB" id="A0A0H5QIX3"/>
<reference evidence="2" key="2">
    <citation type="submission" date="2015-07" db="EMBL/GenBank/DDBJ databases">
        <title>Plasmids, circular viruses and viroids from rat gut.</title>
        <authorList>
            <person name="Jorgensen T.J."/>
            <person name="Hansen M.A."/>
            <person name="Xu Z."/>
            <person name="Tabak M.A."/>
            <person name="Sorensen S.J."/>
            <person name="Hansen L.H."/>
        </authorList>
    </citation>
    <scope>NUCLEOTIDE SEQUENCE</scope>
    <source>
        <plasmid evidence="2">pRGFK0764</plasmid>
    </source>
</reference>
<feature type="compositionally biased region" description="Basic residues" evidence="1">
    <location>
        <begin position="291"/>
        <end position="302"/>
    </location>
</feature>
<geneLocation type="plasmid" evidence="2">
    <name>pRGFK0764</name>
</geneLocation>
<dbReference type="Pfam" id="PF18976">
    <property type="entry name" value="DUF5712"/>
    <property type="match status" value="1"/>
</dbReference>
<evidence type="ECO:0008006" key="3">
    <source>
        <dbReference type="Google" id="ProtNLM"/>
    </source>
</evidence>